<dbReference type="InterPro" id="IPR041542">
    <property type="entry name" value="GH43_C2"/>
</dbReference>
<sequence>MPSGPVILRVDVLAGEVRDPCDGPDTLALGVEEPDGTFTALATLDGRYLSTEVTGGFTGRVIGMFAAAGTVRFDWFEYTPAPAVTW</sequence>
<dbReference type="Gene3D" id="2.60.120.200">
    <property type="match status" value="1"/>
</dbReference>
<name>A0A919MWM7_9ACTN</name>
<protein>
    <recommendedName>
        <fullName evidence="1">Beta-xylosidase C-terminal Concanavalin A-like domain-containing protein</fullName>
    </recommendedName>
</protein>
<keyword evidence="3" id="KW-1185">Reference proteome</keyword>
<dbReference type="Pfam" id="PF17851">
    <property type="entry name" value="GH43_C2"/>
    <property type="match status" value="1"/>
</dbReference>
<reference evidence="2" key="1">
    <citation type="submission" date="2021-01" db="EMBL/GenBank/DDBJ databases">
        <title>Whole genome shotgun sequence of Actinoplanes siamensis NBRC 109076.</title>
        <authorList>
            <person name="Komaki H."/>
            <person name="Tamura T."/>
        </authorList>
    </citation>
    <scope>NUCLEOTIDE SEQUENCE</scope>
    <source>
        <strain evidence="2">NBRC 109076</strain>
    </source>
</reference>
<comment type="caution">
    <text evidence="2">The sequence shown here is derived from an EMBL/GenBank/DDBJ whole genome shotgun (WGS) entry which is preliminary data.</text>
</comment>
<proteinExistence type="predicted"/>
<feature type="domain" description="Beta-xylosidase C-terminal Concanavalin A-like" evidence="1">
    <location>
        <begin position="25"/>
        <end position="79"/>
    </location>
</feature>
<evidence type="ECO:0000313" key="3">
    <source>
        <dbReference type="Proteomes" id="UP000629619"/>
    </source>
</evidence>
<evidence type="ECO:0000313" key="2">
    <source>
        <dbReference type="EMBL" id="GIF02652.1"/>
    </source>
</evidence>
<dbReference type="InterPro" id="IPR013320">
    <property type="entry name" value="ConA-like_dom_sf"/>
</dbReference>
<dbReference type="AlphaFoldDB" id="A0A919MWM7"/>
<organism evidence="2 3">
    <name type="scientific">Actinoplanes siamensis</name>
    <dbReference type="NCBI Taxonomy" id="1223317"/>
    <lineage>
        <taxon>Bacteria</taxon>
        <taxon>Bacillati</taxon>
        <taxon>Actinomycetota</taxon>
        <taxon>Actinomycetes</taxon>
        <taxon>Micromonosporales</taxon>
        <taxon>Micromonosporaceae</taxon>
        <taxon>Actinoplanes</taxon>
    </lineage>
</organism>
<gene>
    <name evidence="2" type="ORF">Asi03nite_01900</name>
</gene>
<accession>A0A919MWM7</accession>
<evidence type="ECO:0000259" key="1">
    <source>
        <dbReference type="Pfam" id="PF17851"/>
    </source>
</evidence>
<dbReference type="EMBL" id="BOMW01000004">
    <property type="protein sequence ID" value="GIF02652.1"/>
    <property type="molecule type" value="Genomic_DNA"/>
</dbReference>
<dbReference type="Proteomes" id="UP000629619">
    <property type="component" value="Unassembled WGS sequence"/>
</dbReference>
<dbReference type="RefSeq" id="WP_239102252.1">
    <property type="nucleotide sequence ID" value="NZ_BOMW01000004.1"/>
</dbReference>
<dbReference type="SUPFAM" id="SSF49899">
    <property type="entry name" value="Concanavalin A-like lectins/glucanases"/>
    <property type="match status" value="1"/>
</dbReference>